<proteinExistence type="predicted"/>
<dbReference type="Proteomes" id="UP000076727">
    <property type="component" value="Unassembled WGS sequence"/>
</dbReference>
<name>A0A165R2Q2_9APHY</name>
<gene>
    <name evidence="2" type="ORF">DAEQUDRAFT_229212</name>
</gene>
<keyword evidence="3" id="KW-1185">Reference proteome</keyword>
<evidence type="ECO:0000313" key="2">
    <source>
        <dbReference type="EMBL" id="KZT70221.1"/>
    </source>
</evidence>
<reference evidence="2 3" key="1">
    <citation type="journal article" date="2016" name="Mol. Biol. Evol.">
        <title>Comparative Genomics of Early-Diverging Mushroom-Forming Fungi Provides Insights into the Origins of Lignocellulose Decay Capabilities.</title>
        <authorList>
            <person name="Nagy L.G."/>
            <person name="Riley R."/>
            <person name="Tritt A."/>
            <person name="Adam C."/>
            <person name="Daum C."/>
            <person name="Floudas D."/>
            <person name="Sun H."/>
            <person name="Yadav J.S."/>
            <person name="Pangilinan J."/>
            <person name="Larsson K.H."/>
            <person name="Matsuura K."/>
            <person name="Barry K."/>
            <person name="Labutti K."/>
            <person name="Kuo R."/>
            <person name="Ohm R.A."/>
            <person name="Bhattacharya S.S."/>
            <person name="Shirouzu T."/>
            <person name="Yoshinaga Y."/>
            <person name="Martin F.M."/>
            <person name="Grigoriev I.V."/>
            <person name="Hibbett D.S."/>
        </authorList>
    </citation>
    <scope>NUCLEOTIDE SEQUENCE [LARGE SCALE GENOMIC DNA]</scope>
    <source>
        <strain evidence="2 3">L-15889</strain>
    </source>
</reference>
<dbReference type="AlphaFoldDB" id="A0A165R2Q2"/>
<organism evidence="2 3">
    <name type="scientific">Daedalea quercina L-15889</name>
    <dbReference type="NCBI Taxonomy" id="1314783"/>
    <lineage>
        <taxon>Eukaryota</taxon>
        <taxon>Fungi</taxon>
        <taxon>Dikarya</taxon>
        <taxon>Basidiomycota</taxon>
        <taxon>Agaricomycotina</taxon>
        <taxon>Agaricomycetes</taxon>
        <taxon>Polyporales</taxon>
        <taxon>Fomitopsis</taxon>
    </lineage>
</organism>
<dbReference type="EMBL" id="KV429053">
    <property type="protein sequence ID" value="KZT70221.1"/>
    <property type="molecule type" value="Genomic_DNA"/>
</dbReference>
<feature type="region of interest" description="Disordered" evidence="1">
    <location>
        <begin position="1"/>
        <end position="23"/>
    </location>
</feature>
<protein>
    <submittedName>
        <fullName evidence="2">Uncharacterized protein</fullName>
    </submittedName>
</protein>
<feature type="compositionally biased region" description="Basic and acidic residues" evidence="1">
    <location>
        <begin position="13"/>
        <end position="23"/>
    </location>
</feature>
<evidence type="ECO:0000313" key="3">
    <source>
        <dbReference type="Proteomes" id="UP000076727"/>
    </source>
</evidence>
<accession>A0A165R2Q2</accession>
<sequence>MTRTLSAAQLLPRYHEEQRHKRPHPYYDRMRMEAVASVGHDRQWRPLLTMLVKASDPSCPRIKAALNSKSPHSTSLRARTRQPQPCRTCHPRCACQPLSQPQAPRQPPRNAIRCPEHSVTTLTPEAASYPSPFPENGFKLIQLCSGRQRRPCLQMFGNLWKRPIFAASLRHDPGQSRQCLLKVQQTMRGL</sequence>
<evidence type="ECO:0000256" key="1">
    <source>
        <dbReference type="SAM" id="MobiDB-lite"/>
    </source>
</evidence>